<dbReference type="PANTHER" id="PTHR28096:SF1">
    <property type="entry name" value="PROTEIN FAF1"/>
    <property type="match status" value="1"/>
</dbReference>
<feature type="region of interest" description="Disordered" evidence="1">
    <location>
        <begin position="146"/>
        <end position="165"/>
    </location>
</feature>
<name>A0A8T1V0Y4_9STRA</name>
<feature type="region of interest" description="Disordered" evidence="1">
    <location>
        <begin position="384"/>
        <end position="403"/>
    </location>
</feature>
<dbReference type="VEuPathDB" id="FungiDB:PC110_g1900"/>
<sequence>MWASEAGLHDDDPREIQRRREAYARELDHQIALRRARQHQEQMEREELERKLAPSELSPSKWLVEGGHLDPPTTSESPWKFTQSVDLHNEQKQDRGAATGEANSVSSSHPRFRVTDESETSQRLRERAQQMQWKRILDEQVQEKARLKEQQEAERRRSEEDAAREEMRYLREQQLRAQRRLGHFSPALNTEDRTETSSPYHALPSPPELAPNRQGNAFQPTSNRNEFAFNNDAREDDTSMYYHRDRQYGNPGAAEALLPPPAPSRIPMPQDNARSARDDSRHTSNFDRSAVSGIAARQQYSQDNDAQASRQQLEQQSRIIDEYRSLLAEIRREREELRRERDEVRRDKEELRVQRALLQLENERMASLVDAQRALNEQHQADLQVQQAQQAQHQAQQQAQQQQYEPLSFQHRLSPVQPVGFETNNARSGFELPDHQDNVPETLVQSRLNQIRQTLGDLNIHDDQPQPAMPGRRRKPPSPMSIADFSALTPQKRMTVSAMDSPRFQRLSRYRPTPAVPAEDESVLNQSLIGESVFVPLSPKSQYQSSNGPVPRTTSSPTSAGRQGVNRHANPLRSSRVIKSRGFYDLEQELKKSKMAFQFPVASGKKKKVQVFECPTETWKERKPRVAKNNAKDDEPEMTLRQEIRKEFDDTFDSVLEFATSNLKGKEKKIHEAKKIEALGGKVTKNRSVPYKVLIGMKTKGVAKKQRREELLKESDVVTGKRKSSGKSRDQQKRKKVDYGVQATKGRFKGGVLDYSLNMAEETKAHFTFSFFDAAHMDGYTAPPNGSTKEFKRNDNQLTFHQHGKGFFSDEEKDKEDIVTKIHHWKQTSTKESKTKAPRKRQDLFAEPVKKESAQPESDGTIPFESDDIQLNRLLDDHMLGEKGDQIEQQMETLTTNVPPSPVQKPKSHFQHWDGETTNKPEPAIDLDAMVSMEDFEKYIAEN</sequence>
<feature type="compositionally biased region" description="Basic and acidic residues" evidence="1">
    <location>
        <begin position="232"/>
        <end position="247"/>
    </location>
</feature>
<feature type="compositionally biased region" description="Basic and acidic residues" evidence="1">
    <location>
        <begin position="113"/>
        <end position="127"/>
    </location>
</feature>
<evidence type="ECO:0000313" key="3">
    <source>
        <dbReference type="Proteomes" id="UP000688947"/>
    </source>
</evidence>
<dbReference type="VEuPathDB" id="FungiDB:PC110_g1898"/>
<dbReference type="GO" id="GO:0005730">
    <property type="term" value="C:nucleolus"/>
    <property type="evidence" value="ECO:0007669"/>
    <property type="project" value="TreeGrafter"/>
</dbReference>
<dbReference type="VEuPathDB" id="FungiDB:PC110_g1899"/>
<feature type="region of interest" description="Disordered" evidence="1">
    <location>
        <begin position="825"/>
        <end position="864"/>
    </location>
</feature>
<feature type="compositionally biased region" description="Basic and acidic residues" evidence="1">
    <location>
        <begin position="829"/>
        <end position="854"/>
    </location>
</feature>
<protein>
    <submittedName>
        <fullName evidence="2">Uncharacterized protein</fullName>
    </submittedName>
</protein>
<gene>
    <name evidence="2" type="ORF">JG687_00000100</name>
</gene>
<evidence type="ECO:0000256" key="1">
    <source>
        <dbReference type="SAM" id="MobiDB-lite"/>
    </source>
</evidence>
<feature type="compositionally biased region" description="Basic and acidic residues" evidence="1">
    <location>
        <begin position="274"/>
        <end position="285"/>
    </location>
</feature>
<reference evidence="2" key="1">
    <citation type="submission" date="2021-01" db="EMBL/GenBank/DDBJ databases">
        <title>Phytophthora aleatoria, a newly-described species from Pinus radiata is distinct from Phytophthora cactorum isolates based on comparative genomics.</title>
        <authorList>
            <person name="Mcdougal R."/>
            <person name="Panda P."/>
            <person name="Williams N."/>
            <person name="Studholme D.J."/>
        </authorList>
    </citation>
    <scope>NUCLEOTIDE SEQUENCE</scope>
    <source>
        <strain evidence="2">NZFS 3830</strain>
    </source>
</reference>
<organism evidence="2 3">
    <name type="scientific">Phytophthora cactorum</name>
    <dbReference type="NCBI Taxonomy" id="29920"/>
    <lineage>
        <taxon>Eukaryota</taxon>
        <taxon>Sar</taxon>
        <taxon>Stramenopiles</taxon>
        <taxon>Oomycota</taxon>
        <taxon>Peronosporomycetes</taxon>
        <taxon>Peronosporales</taxon>
        <taxon>Peronosporaceae</taxon>
        <taxon>Phytophthora</taxon>
    </lineage>
</organism>
<feature type="region of interest" description="Disordered" evidence="1">
    <location>
        <begin position="455"/>
        <end position="521"/>
    </location>
</feature>
<dbReference type="AlphaFoldDB" id="A0A8T1V0Y4"/>
<dbReference type="InterPro" id="IPR053030">
    <property type="entry name" value="Ribosomal_biogenesis_FAF1-like"/>
</dbReference>
<comment type="caution">
    <text evidence="2">The sequence shown here is derived from an EMBL/GenBank/DDBJ whole genome shotgun (WGS) entry which is preliminary data.</text>
</comment>
<feature type="compositionally biased region" description="Basic and acidic residues" evidence="1">
    <location>
        <begin position="7"/>
        <end position="21"/>
    </location>
</feature>
<feature type="region of interest" description="Disordered" evidence="1">
    <location>
        <begin position="1"/>
        <end position="21"/>
    </location>
</feature>
<dbReference type="Proteomes" id="UP000688947">
    <property type="component" value="Unassembled WGS sequence"/>
</dbReference>
<feature type="compositionally biased region" description="Basic residues" evidence="1">
    <location>
        <begin position="720"/>
        <end position="736"/>
    </location>
</feature>
<evidence type="ECO:0000313" key="2">
    <source>
        <dbReference type="EMBL" id="KAG6974866.1"/>
    </source>
</evidence>
<feature type="region of interest" description="Disordered" evidence="1">
    <location>
        <begin position="178"/>
        <end position="287"/>
    </location>
</feature>
<dbReference type="GO" id="GO:0000462">
    <property type="term" value="P:maturation of SSU-rRNA from tricistronic rRNA transcript (SSU-rRNA, 5.8S rRNA, LSU-rRNA)"/>
    <property type="evidence" value="ECO:0007669"/>
    <property type="project" value="TreeGrafter"/>
</dbReference>
<dbReference type="OrthoDB" id="166702at2759"/>
<feature type="region of interest" description="Disordered" evidence="1">
    <location>
        <begin position="539"/>
        <end position="574"/>
    </location>
</feature>
<feature type="compositionally biased region" description="Basic and acidic residues" evidence="1">
    <location>
        <begin position="38"/>
        <end position="53"/>
    </location>
</feature>
<dbReference type="PANTHER" id="PTHR28096">
    <property type="entry name" value="PROTEIN FAF1"/>
    <property type="match status" value="1"/>
</dbReference>
<proteinExistence type="predicted"/>
<dbReference type="InterPro" id="IPR027973">
    <property type="entry name" value="FSAF1-like"/>
</dbReference>
<feature type="compositionally biased region" description="Polar residues" evidence="1">
    <location>
        <begin position="72"/>
        <end position="86"/>
    </location>
</feature>
<dbReference type="Pfam" id="PF15375">
    <property type="entry name" value="FSAF1"/>
    <property type="match status" value="1"/>
</dbReference>
<feature type="region of interest" description="Disordered" evidence="1">
    <location>
        <begin position="896"/>
        <end position="922"/>
    </location>
</feature>
<dbReference type="EMBL" id="JAENGZ010000002">
    <property type="protein sequence ID" value="KAG6974866.1"/>
    <property type="molecule type" value="Genomic_DNA"/>
</dbReference>
<accession>A0A8T1V0Y4</accession>
<feature type="compositionally biased region" description="Polar residues" evidence="1">
    <location>
        <begin position="213"/>
        <end position="225"/>
    </location>
</feature>
<feature type="region of interest" description="Disordered" evidence="1">
    <location>
        <begin position="713"/>
        <end position="738"/>
    </location>
</feature>
<feature type="compositionally biased region" description="Polar residues" evidence="1">
    <location>
        <begin position="539"/>
        <end position="561"/>
    </location>
</feature>
<feature type="region of interest" description="Disordered" evidence="1">
    <location>
        <begin position="34"/>
        <end position="127"/>
    </location>
</feature>